<dbReference type="PANTHER" id="PTHR12677:SF59">
    <property type="entry name" value="GOLGI APPARATUS MEMBRANE PROTEIN TVP38-RELATED"/>
    <property type="match status" value="1"/>
</dbReference>
<evidence type="ECO:0000256" key="6">
    <source>
        <dbReference type="ARBA" id="ARBA00023136"/>
    </source>
</evidence>
<dbReference type="PANTHER" id="PTHR12677">
    <property type="entry name" value="GOLGI APPARATUS MEMBRANE PROTEIN TVP38-RELATED"/>
    <property type="match status" value="1"/>
</dbReference>
<dbReference type="AlphaFoldDB" id="A0A810MVC2"/>
<feature type="transmembrane region" description="Helical" evidence="7">
    <location>
        <begin position="80"/>
        <end position="106"/>
    </location>
</feature>
<dbReference type="EMBL" id="AP023359">
    <property type="protein sequence ID" value="BCJ63375.1"/>
    <property type="molecule type" value="Genomic_DNA"/>
</dbReference>
<proteinExistence type="inferred from homology"/>
<accession>A0A810MVC2</accession>
<feature type="transmembrane region" description="Helical" evidence="7">
    <location>
        <begin position="113"/>
        <end position="134"/>
    </location>
</feature>
<keyword evidence="3 7" id="KW-1003">Cell membrane</keyword>
<dbReference type="Proteomes" id="UP000680866">
    <property type="component" value="Chromosome"/>
</dbReference>
<evidence type="ECO:0000256" key="3">
    <source>
        <dbReference type="ARBA" id="ARBA00022475"/>
    </source>
</evidence>
<dbReference type="GO" id="GO:0005886">
    <property type="term" value="C:plasma membrane"/>
    <property type="evidence" value="ECO:0007669"/>
    <property type="project" value="UniProtKB-SubCell"/>
</dbReference>
<dbReference type="InterPro" id="IPR032816">
    <property type="entry name" value="VTT_dom"/>
</dbReference>
<feature type="transmembrane region" description="Helical" evidence="7">
    <location>
        <begin position="188"/>
        <end position="212"/>
    </location>
</feature>
<evidence type="ECO:0000259" key="8">
    <source>
        <dbReference type="Pfam" id="PF09335"/>
    </source>
</evidence>
<gene>
    <name evidence="9" type="ORF">Prubr_03960</name>
</gene>
<evidence type="ECO:0000256" key="2">
    <source>
        <dbReference type="ARBA" id="ARBA00008640"/>
    </source>
</evidence>
<evidence type="ECO:0000313" key="9">
    <source>
        <dbReference type="EMBL" id="BCJ63375.1"/>
    </source>
</evidence>
<reference evidence="9" key="1">
    <citation type="submission" date="2020-08" db="EMBL/GenBank/DDBJ databases">
        <title>Whole genome shotgun sequence of Polymorphospora rubra NBRC 101157.</title>
        <authorList>
            <person name="Komaki H."/>
            <person name="Tamura T."/>
        </authorList>
    </citation>
    <scope>NUCLEOTIDE SEQUENCE</scope>
    <source>
        <strain evidence="9">NBRC 101157</strain>
    </source>
</reference>
<keyword evidence="6 7" id="KW-0472">Membrane</keyword>
<protein>
    <recommendedName>
        <fullName evidence="7">TVP38/TMEM64 family membrane protein</fullName>
    </recommendedName>
</protein>
<feature type="transmembrane region" description="Helical" evidence="7">
    <location>
        <begin position="154"/>
        <end position="176"/>
    </location>
</feature>
<keyword evidence="10" id="KW-1185">Reference proteome</keyword>
<evidence type="ECO:0000256" key="5">
    <source>
        <dbReference type="ARBA" id="ARBA00022989"/>
    </source>
</evidence>
<feature type="domain" description="VTT" evidence="8">
    <location>
        <begin position="94"/>
        <end position="210"/>
    </location>
</feature>
<dbReference type="InterPro" id="IPR015414">
    <property type="entry name" value="TMEM64"/>
</dbReference>
<feature type="transmembrane region" description="Helical" evidence="7">
    <location>
        <begin position="42"/>
        <end position="60"/>
    </location>
</feature>
<evidence type="ECO:0000256" key="7">
    <source>
        <dbReference type="RuleBase" id="RU366058"/>
    </source>
</evidence>
<dbReference type="KEGG" id="pry:Prubr_03960"/>
<comment type="similarity">
    <text evidence="2 7">Belongs to the TVP38/TMEM64 family.</text>
</comment>
<feature type="transmembrane region" description="Helical" evidence="7">
    <location>
        <begin position="218"/>
        <end position="238"/>
    </location>
</feature>
<evidence type="ECO:0000256" key="4">
    <source>
        <dbReference type="ARBA" id="ARBA00022692"/>
    </source>
</evidence>
<keyword evidence="4 7" id="KW-0812">Transmembrane</keyword>
<keyword evidence="5 7" id="KW-1133">Transmembrane helix</keyword>
<evidence type="ECO:0000313" key="10">
    <source>
        <dbReference type="Proteomes" id="UP000680866"/>
    </source>
</evidence>
<dbReference type="RefSeq" id="WP_212821002.1">
    <property type="nucleotide sequence ID" value="NZ_AP023359.1"/>
</dbReference>
<organism evidence="9 10">
    <name type="scientific">Polymorphospora rubra</name>
    <dbReference type="NCBI Taxonomy" id="338584"/>
    <lineage>
        <taxon>Bacteria</taxon>
        <taxon>Bacillati</taxon>
        <taxon>Actinomycetota</taxon>
        <taxon>Actinomycetes</taxon>
        <taxon>Micromonosporales</taxon>
        <taxon>Micromonosporaceae</taxon>
        <taxon>Polymorphospora</taxon>
    </lineage>
</organism>
<name>A0A810MVC2_9ACTN</name>
<sequence length="260" mass="27266">MSRAGHWLRARVDDLVRAVRLPPHGHGRPLRERLRERPFRRFVILLGLLGVLGLVMLLVPQPDLAAAPEVVDDLGPFAPVTAVVVGALLLVALVPRTFLTVAWGALFGPLGGAGYTLGAALLAAALGFAVGRLLGREFVAERIRGRLAKLDGWFARQSVFGVITVRLLPIGGFGLVSYGYGTTGARLLPFLVGSVLASIPSAFGYAAVGAAVAEPDTFNPLSVAPAGLGLIATAIIAWRWRRAAVRARTPVAPVAGDAPN</sequence>
<comment type="subcellular location">
    <subcellularLocation>
        <location evidence="1 7">Cell membrane</location>
        <topology evidence="1 7">Multi-pass membrane protein</topology>
    </subcellularLocation>
</comment>
<dbReference type="Pfam" id="PF09335">
    <property type="entry name" value="VTT_dom"/>
    <property type="match status" value="1"/>
</dbReference>
<evidence type="ECO:0000256" key="1">
    <source>
        <dbReference type="ARBA" id="ARBA00004651"/>
    </source>
</evidence>